<evidence type="ECO:0000256" key="3">
    <source>
        <dbReference type="SAM" id="SignalP"/>
    </source>
</evidence>
<organism evidence="5 6">
    <name type="scientific">Patiria miniata</name>
    <name type="common">Bat star</name>
    <name type="synonym">Asterina miniata</name>
    <dbReference type="NCBI Taxonomy" id="46514"/>
    <lineage>
        <taxon>Eukaryota</taxon>
        <taxon>Metazoa</taxon>
        <taxon>Echinodermata</taxon>
        <taxon>Eleutherozoa</taxon>
        <taxon>Asterozoa</taxon>
        <taxon>Asteroidea</taxon>
        <taxon>Valvatacea</taxon>
        <taxon>Valvatida</taxon>
        <taxon>Asterinidae</taxon>
        <taxon>Patiria</taxon>
    </lineage>
</organism>
<dbReference type="Pfam" id="PF02019">
    <property type="entry name" value="WIF"/>
    <property type="match status" value="1"/>
</dbReference>
<dbReference type="OrthoDB" id="10266706at2759"/>
<feature type="signal peptide" evidence="3">
    <location>
        <begin position="1"/>
        <end position="25"/>
    </location>
</feature>
<dbReference type="GeneID" id="119722987"/>
<accession>A0A913ZC54</accession>
<evidence type="ECO:0000259" key="4">
    <source>
        <dbReference type="PROSITE" id="PS50814"/>
    </source>
</evidence>
<dbReference type="PROSITE" id="PS51257">
    <property type="entry name" value="PROKAR_LIPOPROTEIN"/>
    <property type="match status" value="1"/>
</dbReference>
<dbReference type="SMART" id="SM00469">
    <property type="entry name" value="WIF"/>
    <property type="match status" value="1"/>
</dbReference>
<dbReference type="EnsemblMetazoa" id="XM_038193424.1">
    <property type="protein sequence ID" value="XP_038049352.1"/>
    <property type="gene ID" value="LOC119722987"/>
</dbReference>
<evidence type="ECO:0000313" key="5">
    <source>
        <dbReference type="EnsemblMetazoa" id="XP_038049352.1"/>
    </source>
</evidence>
<protein>
    <recommendedName>
        <fullName evidence="4">WIF domain-containing protein</fullName>
    </recommendedName>
</protein>
<name>A0A913ZC54_PATMI</name>
<evidence type="ECO:0000256" key="2">
    <source>
        <dbReference type="ARBA" id="ARBA00023180"/>
    </source>
</evidence>
<dbReference type="Proteomes" id="UP000887568">
    <property type="component" value="Unplaced"/>
</dbReference>
<dbReference type="InterPro" id="IPR003306">
    <property type="entry name" value="WIF"/>
</dbReference>
<evidence type="ECO:0000256" key="1">
    <source>
        <dbReference type="ARBA" id="ARBA00022729"/>
    </source>
</evidence>
<dbReference type="InterPro" id="IPR013309">
    <property type="entry name" value="Wnt-inh"/>
</dbReference>
<dbReference type="OMA" id="IRTISKW"/>
<dbReference type="Gene3D" id="2.60.40.2170">
    <property type="entry name" value="Wnt, WIF domain"/>
    <property type="match status" value="1"/>
</dbReference>
<keyword evidence="6" id="KW-1185">Reference proteome</keyword>
<dbReference type="AlphaFoldDB" id="A0A913ZC54"/>
<reference evidence="5" key="1">
    <citation type="submission" date="2022-11" db="UniProtKB">
        <authorList>
            <consortium name="EnsemblMetazoa"/>
        </authorList>
    </citation>
    <scope>IDENTIFICATION</scope>
</reference>
<dbReference type="RefSeq" id="XP_038049352.1">
    <property type="nucleotide sequence ID" value="XM_038193424.1"/>
</dbReference>
<feature type="domain" description="WIF" evidence="4">
    <location>
        <begin position="38"/>
        <end position="172"/>
    </location>
</feature>
<keyword evidence="2" id="KW-0325">Glycoprotein</keyword>
<dbReference type="InterPro" id="IPR038677">
    <property type="entry name" value="WIF_sf"/>
</dbReference>
<feature type="chain" id="PRO_5037433617" description="WIF domain-containing protein" evidence="3">
    <location>
        <begin position="26"/>
        <end position="182"/>
    </location>
</feature>
<sequence>MNRLKFYQIVLMVVSTFFSSSLVSCSTPETSDKDGVSIWIDPQQAQRLSCRGANLYILQEGKLGGLIRTISKWNGHRPTIPADIPAVNVTWQAPPDYKYQFQLRSYTRNVMRTPKLNIPRKGTVPQTESKFQIELPCVSDGLASIMIALRITDATRTRMPGSPIALELRKECRLDDDQSRQK</sequence>
<keyword evidence="1 3" id="KW-0732">Signal</keyword>
<dbReference type="PRINTS" id="PR01901">
    <property type="entry name" value="WIFPROTEIN"/>
</dbReference>
<evidence type="ECO:0000313" key="6">
    <source>
        <dbReference type="Proteomes" id="UP000887568"/>
    </source>
</evidence>
<proteinExistence type="predicted"/>
<dbReference type="PROSITE" id="PS50814">
    <property type="entry name" value="WIF"/>
    <property type="match status" value="1"/>
</dbReference>